<feature type="compositionally biased region" description="Low complexity" evidence="1">
    <location>
        <begin position="45"/>
        <end position="55"/>
    </location>
</feature>
<feature type="compositionally biased region" description="Acidic residues" evidence="1">
    <location>
        <begin position="240"/>
        <end position="249"/>
    </location>
</feature>
<dbReference type="InterPro" id="IPR008402">
    <property type="entry name" value="APC_su15/mnd2"/>
</dbReference>
<proteinExistence type="predicted"/>
<evidence type="ECO:0000313" key="3">
    <source>
        <dbReference type="Proteomes" id="UP000799440"/>
    </source>
</evidence>
<dbReference type="GO" id="GO:0031145">
    <property type="term" value="P:anaphase-promoting complex-dependent catabolic process"/>
    <property type="evidence" value="ECO:0007669"/>
    <property type="project" value="InterPro"/>
</dbReference>
<organism evidence="2 3">
    <name type="scientific">Sporormia fimetaria CBS 119925</name>
    <dbReference type="NCBI Taxonomy" id="1340428"/>
    <lineage>
        <taxon>Eukaryota</taxon>
        <taxon>Fungi</taxon>
        <taxon>Dikarya</taxon>
        <taxon>Ascomycota</taxon>
        <taxon>Pezizomycotina</taxon>
        <taxon>Dothideomycetes</taxon>
        <taxon>Pleosporomycetidae</taxon>
        <taxon>Pleosporales</taxon>
        <taxon>Sporormiaceae</taxon>
        <taxon>Sporormia</taxon>
    </lineage>
</organism>
<feature type="region of interest" description="Disordered" evidence="1">
    <location>
        <begin position="22"/>
        <end position="55"/>
    </location>
</feature>
<accession>A0A6A6UYT3</accession>
<feature type="compositionally biased region" description="Basic residues" evidence="1">
    <location>
        <begin position="261"/>
        <end position="274"/>
    </location>
</feature>
<name>A0A6A6UYT3_9PLEO</name>
<dbReference type="Proteomes" id="UP000799440">
    <property type="component" value="Unassembled WGS sequence"/>
</dbReference>
<feature type="compositionally biased region" description="Polar residues" evidence="1">
    <location>
        <begin position="281"/>
        <end position="307"/>
    </location>
</feature>
<dbReference type="Pfam" id="PF05841">
    <property type="entry name" value="Apc15p"/>
    <property type="match status" value="1"/>
</dbReference>
<feature type="compositionally biased region" description="Acidic residues" evidence="1">
    <location>
        <begin position="139"/>
        <end position="148"/>
    </location>
</feature>
<feature type="compositionally biased region" description="Polar residues" evidence="1">
    <location>
        <begin position="345"/>
        <end position="361"/>
    </location>
</feature>
<keyword evidence="3" id="KW-1185">Reference proteome</keyword>
<dbReference type="GO" id="GO:0005680">
    <property type="term" value="C:anaphase-promoting complex"/>
    <property type="evidence" value="ECO:0007669"/>
    <property type="project" value="InterPro"/>
</dbReference>
<evidence type="ECO:0000313" key="2">
    <source>
        <dbReference type="EMBL" id="KAF2742899.1"/>
    </source>
</evidence>
<protein>
    <submittedName>
        <fullName evidence="2">Uncharacterized protein</fullName>
    </submittedName>
</protein>
<sequence length="376" mass="40374">MLSIPLISPRLDADLLPSYRPANSYLEGTPDAQNSQLQPGNRRPGSSQGNISNQNNTTTSELAQLLADENAVATRKYNIAGFGSPWLRPPGVPKTLQAMLDEAAERKEQAEQALRDQVLADLAAAQAEAANREQAAEGQGDETMADERDLDDDIPETEEEESDMSDSELVSDAVEGDISGMTEQADMTFNDESFIEGSVAAEVEHMLDMEDAEASGILQEERDLDDDIPEAGSYEHTDTELDYSSDDNQTEASQLAEGNLVRRHSRRLSRRTSGHRSSGLPSVTTGRRSSGLASGSITRSAHNSVNPSGVIGGRVGNHTGAGRRGRIGSNGSINYDPRNSYGFEGSSSLMEGSSFLHTSPTAARGNLFRSRNGGRN</sequence>
<evidence type="ECO:0000256" key="1">
    <source>
        <dbReference type="SAM" id="MobiDB-lite"/>
    </source>
</evidence>
<dbReference type="AlphaFoldDB" id="A0A6A6UYT3"/>
<dbReference type="EMBL" id="MU006602">
    <property type="protein sequence ID" value="KAF2742899.1"/>
    <property type="molecule type" value="Genomic_DNA"/>
</dbReference>
<feature type="region of interest" description="Disordered" evidence="1">
    <location>
        <begin position="126"/>
        <end position="148"/>
    </location>
</feature>
<gene>
    <name evidence="2" type="ORF">M011DRAFT_471796</name>
</gene>
<feature type="region of interest" description="Disordered" evidence="1">
    <location>
        <begin position="228"/>
        <end position="376"/>
    </location>
</feature>
<reference evidence="2" key="1">
    <citation type="journal article" date="2020" name="Stud. Mycol.">
        <title>101 Dothideomycetes genomes: a test case for predicting lifestyles and emergence of pathogens.</title>
        <authorList>
            <person name="Haridas S."/>
            <person name="Albert R."/>
            <person name="Binder M."/>
            <person name="Bloem J."/>
            <person name="Labutti K."/>
            <person name="Salamov A."/>
            <person name="Andreopoulos B."/>
            <person name="Baker S."/>
            <person name="Barry K."/>
            <person name="Bills G."/>
            <person name="Bluhm B."/>
            <person name="Cannon C."/>
            <person name="Castanera R."/>
            <person name="Culley D."/>
            <person name="Daum C."/>
            <person name="Ezra D."/>
            <person name="Gonzalez J."/>
            <person name="Henrissat B."/>
            <person name="Kuo A."/>
            <person name="Liang C."/>
            <person name="Lipzen A."/>
            <person name="Lutzoni F."/>
            <person name="Magnuson J."/>
            <person name="Mondo S."/>
            <person name="Nolan M."/>
            <person name="Ohm R."/>
            <person name="Pangilinan J."/>
            <person name="Park H.-J."/>
            <person name="Ramirez L."/>
            <person name="Alfaro M."/>
            <person name="Sun H."/>
            <person name="Tritt A."/>
            <person name="Yoshinaga Y."/>
            <person name="Zwiers L.-H."/>
            <person name="Turgeon B."/>
            <person name="Goodwin S."/>
            <person name="Spatafora J."/>
            <person name="Crous P."/>
            <person name="Grigoriev I."/>
        </authorList>
    </citation>
    <scope>NUCLEOTIDE SEQUENCE</scope>
    <source>
        <strain evidence="2">CBS 119925</strain>
    </source>
</reference>
<dbReference type="OrthoDB" id="5320532at2759"/>